<feature type="transmembrane region" description="Helical" evidence="6">
    <location>
        <begin position="166"/>
        <end position="186"/>
    </location>
</feature>
<evidence type="ECO:0000313" key="10">
    <source>
        <dbReference type="Proteomes" id="UP000476934"/>
    </source>
</evidence>
<evidence type="ECO:0000256" key="5">
    <source>
        <dbReference type="ARBA" id="ARBA00023136"/>
    </source>
</evidence>
<proteinExistence type="predicted"/>
<keyword evidence="2" id="KW-1003">Cell membrane</keyword>
<dbReference type="PANTHER" id="PTHR33545:SF5">
    <property type="entry name" value="UPF0750 MEMBRANE PROTEIN YITT"/>
    <property type="match status" value="1"/>
</dbReference>
<name>A0A0A6VC51_9BACI</name>
<evidence type="ECO:0000256" key="2">
    <source>
        <dbReference type="ARBA" id="ARBA00022475"/>
    </source>
</evidence>
<protein>
    <submittedName>
        <fullName evidence="8">YitT family protein</fullName>
    </submittedName>
</protein>
<dbReference type="Proteomes" id="UP000476934">
    <property type="component" value="Unassembled WGS sequence"/>
</dbReference>
<reference evidence="8 10" key="3">
    <citation type="submission" date="2020-03" db="EMBL/GenBank/DDBJ databases">
        <title>Bacillus aquiflavi sp. nov., isolated from yellow water of strong flavor Chinese baijiu in Yibin region of China.</title>
        <authorList>
            <person name="Xie J."/>
        </authorList>
    </citation>
    <scope>NUCLEOTIDE SEQUENCE [LARGE SCALE GENOMIC DNA]</scope>
    <source>
        <strain evidence="8 10">Gsoil 114</strain>
    </source>
</reference>
<dbReference type="GO" id="GO:0005886">
    <property type="term" value="C:plasma membrane"/>
    <property type="evidence" value="ECO:0007669"/>
    <property type="project" value="UniProtKB-SubCell"/>
</dbReference>
<keyword evidence="4 6" id="KW-1133">Transmembrane helix</keyword>
<dbReference type="AlphaFoldDB" id="A0A0A6VC51"/>
<keyword evidence="10" id="KW-1185">Reference proteome</keyword>
<sequence length="194" mass="21232">MVKKVFITIFASLFIGVGINGFIIPIHLINGGLWGVSLILHYLLNSNIAITFACLNIPIFIFAAMYDKNYFLNGILGITISSIIVTLLAPIQYISNLPPLISVLFGGIIIGIGVGFMLREHISPGGVDLLALMMSKILSINVGISLLLLDSIIILFGVFILRDERLLYSMLIVINVSITAMLITSIKRIILFIK</sequence>
<dbReference type="Proteomes" id="UP000030588">
    <property type="component" value="Unassembled WGS sequence"/>
</dbReference>
<feature type="transmembrane region" description="Helical" evidence="6">
    <location>
        <begin position="7"/>
        <end position="27"/>
    </location>
</feature>
<dbReference type="InterPro" id="IPR051461">
    <property type="entry name" value="UPF0750_membrane"/>
</dbReference>
<reference evidence="8 10" key="2">
    <citation type="submission" date="2020-02" db="EMBL/GenBank/DDBJ databases">
        <authorList>
            <person name="Feng H."/>
        </authorList>
    </citation>
    <scope>NUCLEOTIDE SEQUENCE [LARGE SCALE GENOMIC DNA]</scope>
    <source>
        <strain evidence="8 10">Gsoil 114</strain>
    </source>
</reference>
<keyword evidence="3 6" id="KW-0812">Transmembrane</keyword>
<dbReference type="EMBL" id="JRUN01000097">
    <property type="protein sequence ID" value="KHD84129.1"/>
    <property type="molecule type" value="Genomic_DNA"/>
</dbReference>
<evidence type="ECO:0000313" key="8">
    <source>
        <dbReference type="EMBL" id="NEY20485.1"/>
    </source>
</evidence>
<feature type="transmembrane region" description="Helical" evidence="6">
    <location>
        <begin position="70"/>
        <end position="94"/>
    </location>
</feature>
<evidence type="ECO:0000256" key="4">
    <source>
        <dbReference type="ARBA" id="ARBA00022989"/>
    </source>
</evidence>
<evidence type="ECO:0000256" key="3">
    <source>
        <dbReference type="ARBA" id="ARBA00022692"/>
    </source>
</evidence>
<evidence type="ECO:0000256" key="1">
    <source>
        <dbReference type="ARBA" id="ARBA00004651"/>
    </source>
</evidence>
<dbReference type="Pfam" id="PF02588">
    <property type="entry name" value="YitT_membrane"/>
    <property type="match status" value="1"/>
</dbReference>
<accession>A0A0A6VC51</accession>
<dbReference type="PANTHER" id="PTHR33545">
    <property type="entry name" value="UPF0750 MEMBRANE PROTEIN YITT-RELATED"/>
    <property type="match status" value="1"/>
</dbReference>
<feature type="transmembrane region" description="Helical" evidence="6">
    <location>
        <begin position="138"/>
        <end position="160"/>
    </location>
</feature>
<comment type="subcellular location">
    <subcellularLocation>
        <location evidence="1">Cell membrane</location>
        <topology evidence="1">Multi-pass membrane protein</topology>
    </subcellularLocation>
</comment>
<comment type="caution">
    <text evidence="7">The sequence shown here is derived from an EMBL/GenBank/DDBJ whole genome shotgun (WGS) entry which is preliminary data.</text>
</comment>
<dbReference type="RefSeq" id="WP_025731586.1">
    <property type="nucleotide sequence ID" value="NZ_JAAIWK010000017.1"/>
</dbReference>
<dbReference type="OrthoDB" id="2602718at2"/>
<organism evidence="7 9">
    <name type="scientific">Heyndrickxia ginsengihumi</name>
    <dbReference type="NCBI Taxonomy" id="363870"/>
    <lineage>
        <taxon>Bacteria</taxon>
        <taxon>Bacillati</taxon>
        <taxon>Bacillota</taxon>
        <taxon>Bacilli</taxon>
        <taxon>Bacillales</taxon>
        <taxon>Bacillaceae</taxon>
        <taxon>Heyndrickxia</taxon>
    </lineage>
</organism>
<evidence type="ECO:0000313" key="9">
    <source>
        <dbReference type="Proteomes" id="UP000030588"/>
    </source>
</evidence>
<evidence type="ECO:0000313" key="7">
    <source>
        <dbReference type="EMBL" id="KHD84129.1"/>
    </source>
</evidence>
<feature type="transmembrane region" description="Helical" evidence="6">
    <location>
        <begin position="100"/>
        <end position="118"/>
    </location>
</feature>
<evidence type="ECO:0000256" key="6">
    <source>
        <dbReference type="SAM" id="Phobius"/>
    </source>
</evidence>
<keyword evidence="5 6" id="KW-0472">Membrane</keyword>
<reference evidence="7 9" key="1">
    <citation type="submission" date="2014-10" db="EMBL/GenBank/DDBJ databases">
        <title>Draft genome of phytase producing Bacillus ginsengihumi strain M2.11.</title>
        <authorList>
            <person name="Toymentseva A."/>
            <person name="Boulygina E.A."/>
            <person name="Kazakov S.V."/>
            <person name="Kayumov I."/>
            <person name="Suleimanova A.D."/>
            <person name="Mardanova A.M."/>
            <person name="Maria S.N."/>
            <person name="Sergey M.Y."/>
            <person name="Sharipova M.R."/>
        </authorList>
    </citation>
    <scope>NUCLEOTIDE SEQUENCE [LARGE SCALE GENOMIC DNA]</scope>
    <source>
        <strain evidence="7 9">M2.11</strain>
    </source>
</reference>
<gene>
    <name evidence="8" type="ORF">G4D61_11010</name>
    <name evidence="7" type="ORF">NG54_17530</name>
</gene>
<feature type="transmembrane region" description="Helical" evidence="6">
    <location>
        <begin position="39"/>
        <end position="63"/>
    </location>
</feature>
<dbReference type="EMBL" id="JAAIWK010000017">
    <property type="protein sequence ID" value="NEY20485.1"/>
    <property type="molecule type" value="Genomic_DNA"/>
</dbReference>
<dbReference type="InterPro" id="IPR003740">
    <property type="entry name" value="YitT"/>
</dbReference>